<gene>
    <name evidence="1" type="ORF">C2G38_2198627</name>
</gene>
<keyword evidence="2" id="KW-1185">Reference proteome</keyword>
<dbReference type="Proteomes" id="UP000266673">
    <property type="component" value="Unassembled WGS sequence"/>
</dbReference>
<name>A0A397UU42_9GLOM</name>
<accession>A0A397UU42</accession>
<organism evidence="1 2">
    <name type="scientific">Gigaspora rosea</name>
    <dbReference type="NCBI Taxonomy" id="44941"/>
    <lineage>
        <taxon>Eukaryota</taxon>
        <taxon>Fungi</taxon>
        <taxon>Fungi incertae sedis</taxon>
        <taxon>Mucoromycota</taxon>
        <taxon>Glomeromycotina</taxon>
        <taxon>Glomeromycetes</taxon>
        <taxon>Diversisporales</taxon>
        <taxon>Gigasporaceae</taxon>
        <taxon>Gigaspora</taxon>
    </lineage>
</organism>
<dbReference type="OrthoDB" id="1880067at2759"/>
<sequence>MEADFNHKWEELVKKYSEKPLIIVYLQDTWLPFKAHFVRCWVDHYLHLATSKIISNQIPIDMSIVSEFWLQRRQCDDIVSRRGPCNVKNVSSSIRSRPLYCSRENIFGNRESIQRNQNYGLSGNDLNSSGSE</sequence>
<dbReference type="EMBL" id="QKWP01000951">
    <property type="protein sequence ID" value="RIB13151.1"/>
    <property type="molecule type" value="Genomic_DNA"/>
</dbReference>
<protein>
    <submittedName>
        <fullName evidence="1">Uncharacterized protein</fullName>
    </submittedName>
</protein>
<proteinExistence type="predicted"/>
<evidence type="ECO:0000313" key="2">
    <source>
        <dbReference type="Proteomes" id="UP000266673"/>
    </source>
</evidence>
<evidence type="ECO:0000313" key="1">
    <source>
        <dbReference type="EMBL" id="RIB13151.1"/>
    </source>
</evidence>
<comment type="caution">
    <text evidence="1">The sequence shown here is derived from an EMBL/GenBank/DDBJ whole genome shotgun (WGS) entry which is preliminary data.</text>
</comment>
<dbReference type="AlphaFoldDB" id="A0A397UU42"/>
<reference evidence="1 2" key="1">
    <citation type="submission" date="2018-06" db="EMBL/GenBank/DDBJ databases">
        <title>Comparative genomics reveals the genomic features of Rhizophagus irregularis, R. cerebriforme, R. diaphanum and Gigaspora rosea, and their symbiotic lifestyle signature.</title>
        <authorList>
            <person name="Morin E."/>
            <person name="San Clemente H."/>
            <person name="Chen E.C.H."/>
            <person name="De La Providencia I."/>
            <person name="Hainaut M."/>
            <person name="Kuo A."/>
            <person name="Kohler A."/>
            <person name="Murat C."/>
            <person name="Tang N."/>
            <person name="Roy S."/>
            <person name="Loubradou J."/>
            <person name="Henrissat B."/>
            <person name="Grigoriev I.V."/>
            <person name="Corradi N."/>
            <person name="Roux C."/>
            <person name="Martin F.M."/>
        </authorList>
    </citation>
    <scope>NUCLEOTIDE SEQUENCE [LARGE SCALE GENOMIC DNA]</scope>
    <source>
        <strain evidence="1 2">DAOM 194757</strain>
    </source>
</reference>